<dbReference type="OrthoDB" id="8197504at2759"/>
<dbReference type="Proteomes" id="UP000002320">
    <property type="component" value="Unassembled WGS sequence"/>
</dbReference>
<evidence type="ECO:0000313" key="2">
    <source>
        <dbReference type="EMBL" id="EDS42674.1"/>
    </source>
</evidence>
<dbReference type="InParanoid" id="B0X8T2"/>
<evidence type="ECO:0000256" key="1">
    <source>
        <dbReference type="SAM" id="MobiDB-lite"/>
    </source>
</evidence>
<dbReference type="HOGENOM" id="CLU_2017452_0_0_1"/>
<reference evidence="3" key="2">
    <citation type="submission" date="2020-05" db="UniProtKB">
        <authorList>
            <consortium name="EnsemblMetazoa"/>
        </authorList>
    </citation>
    <scope>IDENTIFICATION</scope>
    <source>
        <strain evidence="3">JHB</strain>
    </source>
</reference>
<organism>
    <name type="scientific">Culex quinquefasciatus</name>
    <name type="common">Southern house mosquito</name>
    <name type="synonym">Culex pungens</name>
    <dbReference type="NCBI Taxonomy" id="7176"/>
    <lineage>
        <taxon>Eukaryota</taxon>
        <taxon>Metazoa</taxon>
        <taxon>Ecdysozoa</taxon>
        <taxon>Arthropoda</taxon>
        <taxon>Hexapoda</taxon>
        <taxon>Insecta</taxon>
        <taxon>Pterygota</taxon>
        <taxon>Neoptera</taxon>
        <taxon>Endopterygota</taxon>
        <taxon>Diptera</taxon>
        <taxon>Nematocera</taxon>
        <taxon>Culicoidea</taxon>
        <taxon>Culicidae</taxon>
        <taxon>Culicinae</taxon>
        <taxon>Culicini</taxon>
        <taxon>Culex</taxon>
        <taxon>Culex</taxon>
    </lineage>
</organism>
<feature type="compositionally biased region" description="Polar residues" evidence="1">
    <location>
        <begin position="103"/>
        <end position="114"/>
    </location>
</feature>
<reference evidence="2" key="1">
    <citation type="submission" date="2007-03" db="EMBL/GenBank/DDBJ databases">
        <title>Annotation of Culex pipiens quinquefasciatus.</title>
        <authorList>
            <consortium name="The Broad Institute Genome Sequencing Platform"/>
            <person name="Atkinson P.W."/>
            <person name="Hemingway J."/>
            <person name="Christensen B.M."/>
            <person name="Higgs S."/>
            <person name="Kodira C."/>
            <person name="Hannick L."/>
            <person name="Megy K."/>
            <person name="O'Leary S."/>
            <person name="Pearson M."/>
            <person name="Haas B.J."/>
            <person name="Mauceli E."/>
            <person name="Wortman J.R."/>
            <person name="Lee N.H."/>
            <person name="Guigo R."/>
            <person name="Stanke M."/>
            <person name="Alvarado L."/>
            <person name="Amedeo P."/>
            <person name="Antoine C.H."/>
            <person name="Arensburger P."/>
            <person name="Bidwell S.L."/>
            <person name="Crawford M."/>
            <person name="Camaro F."/>
            <person name="Devon K."/>
            <person name="Engels R."/>
            <person name="Hammond M."/>
            <person name="Howarth C."/>
            <person name="Koehrsen M."/>
            <person name="Lawson D."/>
            <person name="Montgomery P."/>
            <person name="Nene V."/>
            <person name="Nusbaum C."/>
            <person name="Puiu D."/>
            <person name="Romero-Severson J."/>
            <person name="Severson D.W."/>
            <person name="Shumway M."/>
            <person name="Sisk P."/>
            <person name="Stolte C."/>
            <person name="Zeng Q."/>
            <person name="Eisenstadt E."/>
            <person name="Fraser-Liggett C."/>
            <person name="Strausberg R."/>
            <person name="Galagan J."/>
            <person name="Birren B."/>
            <person name="Collins F.H."/>
        </authorList>
    </citation>
    <scope>NUCLEOTIDE SEQUENCE [LARGE SCALE GENOMIC DNA]</scope>
    <source>
        <strain evidence="2">JHB</strain>
    </source>
</reference>
<gene>
    <name evidence="3" type="primary">6049272</name>
    <name evidence="2" type="ORF">CpipJ_CPIJ015250</name>
</gene>
<accession>B0X8T2</accession>
<evidence type="ECO:0000313" key="4">
    <source>
        <dbReference type="Proteomes" id="UP000002320"/>
    </source>
</evidence>
<dbReference type="AlphaFoldDB" id="B0X8T2"/>
<sequence length="123" mass="13340">MVKLHRTGAADKKKAILIIRYQGLRECHADGFFWTGGPAVTPPKERVYDDEDIPAPAPAKSSAKAPAIVPKGRRFGPVRKEPEQNAAPSEQNEQSNNSNASEGTSGVKSLTSRLGRSRFALKQ</sequence>
<name>B0X8T2_CULQU</name>
<protein>
    <submittedName>
        <fullName evidence="2 3">Uncharacterized protein</fullName>
    </submittedName>
</protein>
<evidence type="ECO:0000313" key="3">
    <source>
        <dbReference type="EnsemblMetazoa" id="CPIJ015250-PA"/>
    </source>
</evidence>
<dbReference type="KEGG" id="cqu:CpipJ_CPIJ015250"/>
<dbReference type="EnsemblMetazoa" id="CPIJ015250-RA">
    <property type="protein sequence ID" value="CPIJ015250-PA"/>
    <property type="gene ID" value="CPIJ015250"/>
</dbReference>
<feature type="compositionally biased region" description="Low complexity" evidence="1">
    <location>
        <begin position="58"/>
        <end position="67"/>
    </location>
</feature>
<dbReference type="VEuPathDB" id="VectorBase:CQUJHB006639"/>
<proteinExistence type="predicted"/>
<dbReference type="VEuPathDB" id="VectorBase:CPIJ015250"/>
<keyword evidence="4" id="KW-1185">Reference proteome</keyword>
<feature type="region of interest" description="Disordered" evidence="1">
    <location>
        <begin position="35"/>
        <end position="123"/>
    </location>
</feature>
<dbReference type="EMBL" id="DS232501">
    <property type="protein sequence ID" value="EDS42674.1"/>
    <property type="molecule type" value="Genomic_DNA"/>
</dbReference>
<feature type="compositionally biased region" description="Low complexity" evidence="1">
    <location>
        <begin position="89"/>
        <end position="102"/>
    </location>
</feature>